<evidence type="ECO:0000256" key="1">
    <source>
        <dbReference type="ARBA" id="ARBA00004613"/>
    </source>
</evidence>
<dbReference type="AlphaFoldDB" id="A0A844ELU1"/>
<sequence length="315" mass="34610">MNFKKDLVLSVLALTGVLGLGATSSFPSKAATNQGNNPISKVATSGFDKKQVLEVNNQPFFYNGVQIRIDKLRDNYGYNMTDIRNAFKQAKSDGFTVVNSQILWSDVQPDKSLNPTDVAYVKNGDDAAKNFSESSTPFTLTNDGTNQSLVYLKYDLSNLDSSKFKAGGLDGAKLRIYAKANTTANLNVYGLNKDDNWSNDSTWKTIPFKGDTSHKAISVSPSYDPIKDENYYDFDVTDFVNSQNAGKVTLALQAQKGTTLEMGGGSQIGSKKVLNKSLNETPQLTLSSKSNYDYSYLDQVIKAARDADIKLELLW</sequence>
<evidence type="ECO:0000256" key="4">
    <source>
        <dbReference type="SAM" id="SignalP"/>
    </source>
</evidence>
<evidence type="ECO:0000313" key="7">
    <source>
        <dbReference type="Proteomes" id="UP000491237"/>
    </source>
</evidence>
<feature type="non-terminal residue" evidence="6">
    <location>
        <position position="315"/>
    </location>
</feature>
<comment type="subcellular location">
    <subcellularLocation>
        <location evidence="1">Secreted</location>
    </subcellularLocation>
</comment>
<feature type="domain" description="Carbohydrate-binding module family 96" evidence="5">
    <location>
        <begin position="111"/>
        <end position="257"/>
    </location>
</feature>
<evidence type="ECO:0000256" key="3">
    <source>
        <dbReference type="ARBA" id="ARBA00022729"/>
    </source>
</evidence>
<dbReference type="Proteomes" id="UP000491237">
    <property type="component" value="Unassembled WGS sequence"/>
</dbReference>
<evidence type="ECO:0000313" key="6">
    <source>
        <dbReference type="EMBL" id="MSE21200.1"/>
    </source>
</evidence>
<evidence type="ECO:0000259" key="5">
    <source>
        <dbReference type="Pfam" id="PF24517"/>
    </source>
</evidence>
<keyword evidence="2" id="KW-0964">Secreted</keyword>
<keyword evidence="3 4" id="KW-0732">Signal</keyword>
<feature type="chain" id="PRO_5032448941" evidence="4">
    <location>
        <begin position="31"/>
        <end position="315"/>
    </location>
</feature>
<accession>A0A844ELU1</accession>
<dbReference type="NCBIfam" id="NF033679">
    <property type="entry name" value="DNRLRE_dom"/>
    <property type="match status" value="1"/>
</dbReference>
<comment type="caution">
    <text evidence="6">The sequence shown here is derived from an EMBL/GenBank/DDBJ whole genome shotgun (WGS) entry which is preliminary data.</text>
</comment>
<dbReference type="GO" id="GO:0005576">
    <property type="term" value="C:extracellular region"/>
    <property type="evidence" value="ECO:0007669"/>
    <property type="project" value="UniProtKB-SubCell"/>
</dbReference>
<name>A0A844ELU1_9LACO</name>
<dbReference type="EMBL" id="WKKY01000309">
    <property type="protein sequence ID" value="MSE21200.1"/>
    <property type="molecule type" value="Genomic_DNA"/>
</dbReference>
<organism evidence="6 7">
    <name type="scientific">Lentilactobacillus parabuchneri</name>
    <dbReference type="NCBI Taxonomy" id="152331"/>
    <lineage>
        <taxon>Bacteria</taxon>
        <taxon>Bacillati</taxon>
        <taxon>Bacillota</taxon>
        <taxon>Bacilli</taxon>
        <taxon>Lactobacillales</taxon>
        <taxon>Lactobacillaceae</taxon>
        <taxon>Lentilactobacillus</taxon>
    </lineage>
</organism>
<evidence type="ECO:0000256" key="2">
    <source>
        <dbReference type="ARBA" id="ARBA00022525"/>
    </source>
</evidence>
<feature type="signal peptide" evidence="4">
    <location>
        <begin position="1"/>
        <end position="30"/>
    </location>
</feature>
<proteinExistence type="predicted"/>
<reference evidence="6 7" key="1">
    <citation type="submission" date="2019-11" db="EMBL/GenBank/DDBJ databases">
        <title>Draft Genome Sequence of Plant Growth-Promoting Rhizosphere-Associated Bacteria.</title>
        <authorList>
            <person name="Vasilyev I.Y."/>
            <person name="Radchenko V."/>
            <person name="Ilnitskaya E.V."/>
        </authorList>
    </citation>
    <scope>NUCLEOTIDE SEQUENCE [LARGE SCALE GENOMIC DNA]</scope>
    <source>
        <strain evidence="6 7">VRA_07sq_f</strain>
    </source>
</reference>
<dbReference type="InterPro" id="IPR055372">
    <property type="entry name" value="CBM96"/>
</dbReference>
<dbReference type="Pfam" id="PF24517">
    <property type="entry name" value="CBM96"/>
    <property type="match status" value="1"/>
</dbReference>
<gene>
    <name evidence="6" type="ORF">GKC44_08080</name>
</gene>
<protein>
    <submittedName>
        <fullName evidence="6">DNRLRE domain-containing protein</fullName>
    </submittedName>
</protein>